<comment type="caution">
    <text evidence="1">The sequence shown here is derived from an EMBL/GenBank/DDBJ whole genome shotgun (WGS) entry which is preliminary data.</text>
</comment>
<proteinExistence type="predicted"/>
<dbReference type="EMBL" id="DUZY01000004">
    <property type="protein sequence ID" value="DAD38061.1"/>
    <property type="molecule type" value="Genomic_DNA"/>
</dbReference>
<keyword evidence="2" id="KW-1185">Reference proteome</keyword>
<evidence type="ECO:0000313" key="2">
    <source>
        <dbReference type="Proteomes" id="UP000607653"/>
    </source>
</evidence>
<reference evidence="1 2" key="1">
    <citation type="journal article" date="2020" name="Mol. Biol. Evol.">
        <title>Distinct Expression and Methylation Patterns for Genes with Different Fates following a Single Whole-Genome Duplication in Flowering Plants.</title>
        <authorList>
            <person name="Shi T."/>
            <person name="Rahmani R.S."/>
            <person name="Gugger P.F."/>
            <person name="Wang M."/>
            <person name="Li H."/>
            <person name="Zhang Y."/>
            <person name="Li Z."/>
            <person name="Wang Q."/>
            <person name="Van de Peer Y."/>
            <person name="Marchal K."/>
            <person name="Chen J."/>
        </authorList>
    </citation>
    <scope>NUCLEOTIDE SEQUENCE [LARGE SCALE GENOMIC DNA]</scope>
    <source>
        <tissue evidence="1">Leaf</tissue>
    </source>
</reference>
<evidence type="ECO:0000313" key="1">
    <source>
        <dbReference type="EMBL" id="DAD38061.1"/>
    </source>
</evidence>
<gene>
    <name evidence="1" type="ORF">HUJ06_008702</name>
</gene>
<name>A0A822Z2Y5_NELNU</name>
<sequence>MINCANKHAWTPRQVSLLHSIDIDKYDSQASTSHKASNVYRIDDARKHAWTPRQVSLL</sequence>
<protein>
    <submittedName>
        <fullName evidence="1">Uncharacterized protein</fullName>
    </submittedName>
</protein>
<dbReference type="Proteomes" id="UP000607653">
    <property type="component" value="Unassembled WGS sequence"/>
</dbReference>
<dbReference type="AlphaFoldDB" id="A0A822Z2Y5"/>
<accession>A0A822Z2Y5</accession>
<organism evidence="1 2">
    <name type="scientific">Nelumbo nucifera</name>
    <name type="common">Sacred lotus</name>
    <dbReference type="NCBI Taxonomy" id="4432"/>
    <lineage>
        <taxon>Eukaryota</taxon>
        <taxon>Viridiplantae</taxon>
        <taxon>Streptophyta</taxon>
        <taxon>Embryophyta</taxon>
        <taxon>Tracheophyta</taxon>
        <taxon>Spermatophyta</taxon>
        <taxon>Magnoliopsida</taxon>
        <taxon>Proteales</taxon>
        <taxon>Nelumbonaceae</taxon>
        <taxon>Nelumbo</taxon>
    </lineage>
</organism>